<accession>A0A9P7VL08</accession>
<dbReference type="AlphaFoldDB" id="A0A9P7VL08"/>
<evidence type="ECO:0008006" key="3">
    <source>
        <dbReference type="Google" id="ProtNLM"/>
    </source>
</evidence>
<dbReference type="Proteomes" id="UP000812287">
    <property type="component" value="Unassembled WGS sequence"/>
</dbReference>
<dbReference type="OrthoDB" id="2748701at2759"/>
<organism evidence="1 2">
    <name type="scientific">Guyanagaster necrorhizus</name>
    <dbReference type="NCBI Taxonomy" id="856835"/>
    <lineage>
        <taxon>Eukaryota</taxon>
        <taxon>Fungi</taxon>
        <taxon>Dikarya</taxon>
        <taxon>Basidiomycota</taxon>
        <taxon>Agaricomycotina</taxon>
        <taxon>Agaricomycetes</taxon>
        <taxon>Agaricomycetidae</taxon>
        <taxon>Agaricales</taxon>
        <taxon>Marasmiineae</taxon>
        <taxon>Physalacriaceae</taxon>
        <taxon>Guyanagaster</taxon>
    </lineage>
</organism>
<name>A0A9P7VL08_9AGAR</name>
<gene>
    <name evidence="1" type="ORF">BT62DRAFT_996566</name>
</gene>
<evidence type="ECO:0000313" key="2">
    <source>
        <dbReference type="Proteomes" id="UP000812287"/>
    </source>
</evidence>
<dbReference type="GeneID" id="66112886"/>
<protein>
    <recommendedName>
        <fullName evidence="3">F-box domain-containing protein</fullName>
    </recommendedName>
</protein>
<dbReference type="EMBL" id="MU250550">
    <property type="protein sequence ID" value="KAG7442644.1"/>
    <property type="molecule type" value="Genomic_DNA"/>
</dbReference>
<sequence length="285" mass="32174">MLLAGGKGIRGAVTLVPSTLALDHDMDTFPREIWIRVFYYACTDGGQTGRSISLVSKRARRLVKFLRLNSLCVTSARQIIGLREYLESFPMPERTVSHLFIASAYPGPDTGIFPTQIYDSMTRILQLVQWTLVTLTTHRLFLGKPILPHGLFFPYLTELTLYDHFNTFIERRAFPSLRRLHLSVLSGGEMLARNIGKACPFLTHLYVLERGLSLTQVEQALGVPQFLPTSTTISVTVTKFLLPRTIQKVLVETDLGYIRRDHTPSSSDDDGYHESLNDKIAQAEF</sequence>
<keyword evidence="2" id="KW-1185">Reference proteome</keyword>
<reference evidence="1" key="1">
    <citation type="submission" date="2020-11" db="EMBL/GenBank/DDBJ databases">
        <title>Adaptations for nitrogen fixation in a non-lichenized fungal sporocarp promotes dispersal by wood-feeding termites.</title>
        <authorList>
            <consortium name="DOE Joint Genome Institute"/>
            <person name="Koch R.A."/>
            <person name="Yoon G."/>
            <person name="Arayal U."/>
            <person name="Lail K."/>
            <person name="Amirebrahimi M."/>
            <person name="Labutti K."/>
            <person name="Lipzen A."/>
            <person name="Riley R."/>
            <person name="Barry K."/>
            <person name="Henrissat B."/>
            <person name="Grigoriev I.V."/>
            <person name="Herr J.R."/>
            <person name="Aime M.C."/>
        </authorList>
    </citation>
    <scope>NUCLEOTIDE SEQUENCE</scope>
    <source>
        <strain evidence="1">MCA 3950</strain>
    </source>
</reference>
<dbReference type="RefSeq" id="XP_043036144.1">
    <property type="nucleotide sequence ID" value="XM_043190589.1"/>
</dbReference>
<evidence type="ECO:0000313" key="1">
    <source>
        <dbReference type="EMBL" id="KAG7442644.1"/>
    </source>
</evidence>
<proteinExistence type="predicted"/>
<comment type="caution">
    <text evidence="1">The sequence shown here is derived from an EMBL/GenBank/DDBJ whole genome shotgun (WGS) entry which is preliminary data.</text>
</comment>